<dbReference type="KEGG" id="rfr:Rfer_0942"/>
<dbReference type="AlphaFoldDB" id="Q21ZW5"/>
<gene>
    <name evidence="8" type="ordered locus">Rfer_0942</name>
</gene>
<dbReference type="InterPro" id="IPR047959">
    <property type="entry name" value="Transpos_IS5"/>
</dbReference>
<dbReference type="GO" id="GO:0006313">
    <property type="term" value="P:DNA transposition"/>
    <property type="evidence" value="ECO:0007669"/>
    <property type="project" value="InterPro"/>
</dbReference>
<evidence type="ECO:0000313" key="8">
    <source>
        <dbReference type="EMBL" id="ABD68688.1"/>
    </source>
</evidence>
<dbReference type="HOGENOM" id="CLU_049873_1_2_4"/>
<dbReference type="InterPro" id="IPR008490">
    <property type="entry name" value="Transposase_InsH_N"/>
</dbReference>
<comment type="similarity">
    <text evidence="2">Belongs to the transposase 11 family.</text>
</comment>
<dbReference type="NCBIfam" id="NF033581">
    <property type="entry name" value="transpos_IS5_4"/>
    <property type="match status" value="1"/>
</dbReference>
<feature type="domain" description="Transposase IS4-like" evidence="6">
    <location>
        <begin position="141"/>
        <end position="309"/>
    </location>
</feature>
<protein>
    <submittedName>
        <fullName evidence="8">Transposase, IS4 family</fullName>
    </submittedName>
</protein>
<evidence type="ECO:0000256" key="2">
    <source>
        <dbReference type="ARBA" id="ARBA00010075"/>
    </source>
</evidence>
<dbReference type="GO" id="GO:0004803">
    <property type="term" value="F:transposase activity"/>
    <property type="evidence" value="ECO:0007669"/>
    <property type="project" value="InterPro"/>
</dbReference>
<dbReference type="PANTHER" id="PTHR35604:SF2">
    <property type="entry name" value="TRANSPOSASE INSH FOR INSERTION SEQUENCE ELEMENT IS5A-RELATED"/>
    <property type="match status" value="1"/>
</dbReference>
<evidence type="ECO:0000259" key="7">
    <source>
        <dbReference type="Pfam" id="PF05598"/>
    </source>
</evidence>
<sequence length="322" mass="36432">MKQQTLAMAADQTFENYRKPTRRDEFLKTMEAIVPWVALCEVIEPHYPKAGNGRPPIGLERMLRIHFIQHWFNLADLACEEAPYDSASLRRFVGIDLGREPVPDSTTITKFRKLLNDNKLGEELFAKVGKELQARGFKVNTGTIVDATIIGAPSSTKNTDKARDPEMHQTRKGQQWYFGMKLHIGVDSQSGLAHSAVVTPANVHDKHPLPDLLHGNEQRVYGDSAYASQKDLIASKAPKAKDFTNQRTRYAGIIDKAVRAKNRNKSRIRSRVEHVFGVVKRLWGFGKVRYRGLQKNATRAFTALALANIYLSRQRLMAQVRP</sequence>
<dbReference type="eggNOG" id="COG3039">
    <property type="taxonomic scope" value="Bacteria"/>
</dbReference>
<dbReference type="InterPro" id="IPR002559">
    <property type="entry name" value="Transposase_11"/>
</dbReference>
<evidence type="ECO:0000259" key="6">
    <source>
        <dbReference type="Pfam" id="PF01609"/>
    </source>
</evidence>
<feature type="domain" description="Transposase InsH N-terminal" evidence="7">
    <location>
        <begin position="21"/>
        <end position="113"/>
    </location>
</feature>
<dbReference type="GO" id="GO:0003677">
    <property type="term" value="F:DNA binding"/>
    <property type="evidence" value="ECO:0007669"/>
    <property type="project" value="UniProtKB-KW"/>
</dbReference>
<organism evidence="8 9">
    <name type="scientific">Albidiferax ferrireducens (strain ATCC BAA-621 / DSM 15236 / T118)</name>
    <name type="common">Rhodoferax ferrireducens</name>
    <dbReference type="NCBI Taxonomy" id="338969"/>
    <lineage>
        <taxon>Bacteria</taxon>
        <taxon>Pseudomonadati</taxon>
        <taxon>Pseudomonadota</taxon>
        <taxon>Betaproteobacteria</taxon>
        <taxon>Burkholderiales</taxon>
        <taxon>Comamonadaceae</taxon>
        <taxon>Rhodoferax</taxon>
    </lineage>
</organism>
<evidence type="ECO:0000256" key="4">
    <source>
        <dbReference type="ARBA" id="ARBA00023125"/>
    </source>
</evidence>
<dbReference type="OrthoDB" id="9774608at2"/>
<evidence type="ECO:0000256" key="1">
    <source>
        <dbReference type="ARBA" id="ARBA00003544"/>
    </source>
</evidence>
<dbReference type="Pfam" id="PF01609">
    <property type="entry name" value="DDE_Tnp_1"/>
    <property type="match status" value="1"/>
</dbReference>
<proteinExistence type="inferred from homology"/>
<dbReference type="EMBL" id="CP000267">
    <property type="protein sequence ID" value="ABD68688.1"/>
    <property type="molecule type" value="Genomic_DNA"/>
</dbReference>
<comment type="function">
    <text evidence="1">Involved in the transposition of the insertion sequence IS5.</text>
</comment>
<evidence type="ECO:0000256" key="5">
    <source>
        <dbReference type="ARBA" id="ARBA00023172"/>
    </source>
</evidence>
<evidence type="ECO:0000313" key="9">
    <source>
        <dbReference type="Proteomes" id="UP000008332"/>
    </source>
</evidence>
<accession>Q21ZW5</accession>
<dbReference type="PANTHER" id="PTHR35604">
    <property type="entry name" value="TRANSPOSASE INSH FOR INSERTION SEQUENCE ELEMENT IS5A-RELATED"/>
    <property type="match status" value="1"/>
</dbReference>
<reference evidence="9" key="1">
    <citation type="submission" date="2006-02" db="EMBL/GenBank/DDBJ databases">
        <title>Complete sequence of chromosome of Rhodoferax ferrireducens DSM 15236.</title>
        <authorList>
            <person name="Copeland A."/>
            <person name="Lucas S."/>
            <person name="Lapidus A."/>
            <person name="Barry K."/>
            <person name="Detter J.C."/>
            <person name="Glavina del Rio T."/>
            <person name="Hammon N."/>
            <person name="Israni S."/>
            <person name="Pitluck S."/>
            <person name="Brettin T."/>
            <person name="Bruce D."/>
            <person name="Han C."/>
            <person name="Tapia R."/>
            <person name="Gilna P."/>
            <person name="Kiss H."/>
            <person name="Schmutz J."/>
            <person name="Larimer F."/>
            <person name="Land M."/>
            <person name="Kyrpides N."/>
            <person name="Ivanova N."/>
            <person name="Richardson P."/>
        </authorList>
    </citation>
    <scope>NUCLEOTIDE SEQUENCE [LARGE SCALE GENOMIC DNA]</scope>
    <source>
        <strain evidence="9">ATCC BAA-621 / DSM 15236 / T118</strain>
    </source>
</reference>
<evidence type="ECO:0000256" key="3">
    <source>
        <dbReference type="ARBA" id="ARBA00022578"/>
    </source>
</evidence>
<dbReference type="Proteomes" id="UP000008332">
    <property type="component" value="Chromosome"/>
</dbReference>
<name>Q21ZW5_ALBFT</name>
<keyword evidence="9" id="KW-1185">Reference proteome</keyword>
<keyword evidence="4" id="KW-0238">DNA-binding</keyword>
<dbReference type="Pfam" id="PF05598">
    <property type="entry name" value="DUF772"/>
    <property type="match status" value="1"/>
</dbReference>
<keyword evidence="5" id="KW-0233">DNA recombination</keyword>
<dbReference type="RefSeq" id="WP_011463261.1">
    <property type="nucleotide sequence ID" value="NC_007908.1"/>
</dbReference>
<keyword evidence="3" id="KW-0815">Transposition</keyword>